<dbReference type="Pfam" id="PF05751">
    <property type="entry name" value="FixH"/>
    <property type="match status" value="1"/>
</dbReference>
<name>A0A5D4H3M3_9HYPH</name>
<keyword evidence="1" id="KW-0472">Membrane</keyword>
<sequence>MCASRASLWPAGCSASASSSRIDRALRRIPTQPASMHRSETMKNRSYPANQFTGRHMLAIMLAFFGVIIGVNVTMAVMANTSWSGFVVKNSYIASQEFNRRAAEGREQDALGWRSQISLRDGTLRYALVDQSGASRVLSSGKGIIRRAVNDTGDHALVLRPAGNGALEASVLLEDGIWIIEILAEAGLERPYRETHRVMVRNRSFQ</sequence>
<proteinExistence type="predicted"/>
<reference evidence="2 3" key="2">
    <citation type="submission" date="2019-09" db="EMBL/GenBank/DDBJ databases">
        <title>Mesorhizobium sp. MaA-C15 isolated from Microcystis aeruginosa.</title>
        <authorList>
            <person name="Jeong S.E."/>
            <person name="Jin H.M."/>
            <person name="Jeon C.O."/>
        </authorList>
    </citation>
    <scope>NUCLEOTIDE SEQUENCE [LARGE SCALE GENOMIC DNA]</scope>
    <source>
        <strain evidence="2 3">MaA-C15</strain>
    </source>
</reference>
<gene>
    <name evidence="2" type="ORF">FY036_06015</name>
</gene>
<dbReference type="AlphaFoldDB" id="A0A5D4H3M3"/>
<keyword evidence="1" id="KW-0812">Transmembrane</keyword>
<accession>A0A5D4H3M3</accession>
<feature type="transmembrane region" description="Helical" evidence="1">
    <location>
        <begin position="57"/>
        <end position="79"/>
    </location>
</feature>
<reference evidence="2 3" key="1">
    <citation type="submission" date="2019-08" db="EMBL/GenBank/DDBJ databases">
        <authorList>
            <person name="Seo Y.L."/>
        </authorList>
    </citation>
    <scope>NUCLEOTIDE SEQUENCE [LARGE SCALE GENOMIC DNA]</scope>
    <source>
        <strain evidence="2 3">MaA-C15</strain>
    </source>
</reference>
<evidence type="ECO:0000256" key="1">
    <source>
        <dbReference type="SAM" id="Phobius"/>
    </source>
</evidence>
<dbReference type="Proteomes" id="UP000323258">
    <property type="component" value="Unassembled WGS sequence"/>
</dbReference>
<protein>
    <submittedName>
        <fullName evidence="2">Cytochrome oxidase</fullName>
    </submittedName>
</protein>
<organism evidence="2 3">
    <name type="scientific">Neoaquamicrobium microcysteis</name>
    <dbReference type="NCBI Taxonomy" id="2682781"/>
    <lineage>
        <taxon>Bacteria</taxon>
        <taxon>Pseudomonadati</taxon>
        <taxon>Pseudomonadota</taxon>
        <taxon>Alphaproteobacteria</taxon>
        <taxon>Hyphomicrobiales</taxon>
        <taxon>Phyllobacteriaceae</taxon>
        <taxon>Neoaquamicrobium</taxon>
    </lineage>
</organism>
<dbReference type="EMBL" id="VSZS01000057">
    <property type="protein sequence ID" value="TYR34045.1"/>
    <property type="molecule type" value="Genomic_DNA"/>
</dbReference>
<evidence type="ECO:0000313" key="3">
    <source>
        <dbReference type="Proteomes" id="UP000323258"/>
    </source>
</evidence>
<keyword evidence="3" id="KW-1185">Reference proteome</keyword>
<comment type="caution">
    <text evidence="2">The sequence shown here is derived from an EMBL/GenBank/DDBJ whole genome shotgun (WGS) entry which is preliminary data.</text>
</comment>
<dbReference type="InterPro" id="IPR008620">
    <property type="entry name" value="FixH"/>
</dbReference>
<keyword evidence="1" id="KW-1133">Transmembrane helix</keyword>
<evidence type="ECO:0000313" key="2">
    <source>
        <dbReference type="EMBL" id="TYR34045.1"/>
    </source>
</evidence>